<dbReference type="EMBL" id="CM047586">
    <property type="protein sequence ID" value="KAI9909401.1"/>
    <property type="molecule type" value="Genomic_DNA"/>
</dbReference>
<organism evidence="1 2">
    <name type="scientific">Peronosclerospora sorghi</name>
    <dbReference type="NCBI Taxonomy" id="230839"/>
    <lineage>
        <taxon>Eukaryota</taxon>
        <taxon>Sar</taxon>
        <taxon>Stramenopiles</taxon>
        <taxon>Oomycota</taxon>
        <taxon>Peronosporomycetes</taxon>
        <taxon>Peronosporales</taxon>
        <taxon>Peronosporaceae</taxon>
        <taxon>Peronosclerospora</taxon>
    </lineage>
</organism>
<evidence type="ECO:0000313" key="2">
    <source>
        <dbReference type="Proteomes" id="UP001163321"/>
    </source>
</evidence>
<dbReference type="Proteomes" id="UP001163321">
    <property type="component" value="Chromosome 7"/>
</dbReference>
<protein>
    <submittedName>
        <fullName evidence="1">Uncharacterized protein</fullName>
    </submittedName>
</protein>
<proteinExistence type="predicted"/>
<name>A0ACC0VTG4_9STRA</name>
<keyword evidence="2" id="KW-1185">Reference proteome</keyword>
<gene>
    <name evidence="1" type="ORF">PsorP6_014495</name>
</gene>
<reference evidence="1 2" key="1">
    <citation type="journal article" date="2022" name="bioRxiv">
        <title>The genome of the oomycete Peronosclerospora sorghi, a cosmopolitan pathogen of maize and sorghum, is inflated with dispersed pseudogenes.</title>
        <authorList>
            <person name="Fletcher K."/>
            <person name="Martin F."/>
            <person name="Isakeit T."/>
            <person name="Cavanaugh K."/>
            <person name="Magill C."/>
            <person name="Michelmore R."/>
        </authorList>
    </citation>
    <scope>NUCLEOTIDE SEQUENCE [LARGE SCALE GENOMIC DNA]</scope>
    <source>
        <strain evidence="1">P6</strain>
    </source>
</reference>
<evidence type="ECO:0000313" key="1">
    <source>
        <dbReference type="EMBL" id="KAI9909401.1"/>
    </source>
</evidence>
<sequence length="199" mass="22928">MFTIFRMEMRLDKEVDGLFTKFQKGLSLVKKEDLLFQGSLYMSVKDINSNDGKEVVSEFRTKMQRLLTANCEQNFLNEMYSGGYYTSLVRAKYIVEKIIRKQSDSPLAYRSGDSFCNCIRLVLAKISTLDWTTLDETAQQLQMKILCRKLPGVIRTGGLIPSDFHTEEKLSKCFIKPVINTDEEVAQLKFDVLVKDHPE</sequence>
<comment type="caution">
    <text evidence="1">The sequence shown here is derived from an EMBL/GenBank/DDBJ whole genome shotgun (WGS) entry which is preliminary data.</text>
</comment>
<accession>A0ACC0VTG4</accession>